<dbReference type="AlphaFoldDB" id="A0A1M4XZT9"/>
<organism evidence="2 3">
    <name type="scientific">Thermomonas hydrothermalis</name>
    <dbReference type="NCBI Taxonomy" id="213588"/>
    <lineage>
        <taxon>Bacteria</taxon>
        <taxon>Pseudomonadati</taxon>
        <taxon>Pseudomonadota</taxon>
        <taxon>Gammaproteobacteria</taxon>
        <taxon>Lysobacterales</taxon>
        <taxon>Lysobacteraceae</taxon>
        <taxon>Thermomonas</taxon>
    </lineage>
</organism>
<dbReference type="STRING" id="213588.SAMN02745204_01556"/>
<feature type="chain" id="PRO_5012138082" description="Phosphoglycerate mutase" evidence="1">
    <location>
        <begin position="26"/>
        <end position="308"/>
    </location>
</feature>
<dbReference type="EMBL" id="FQUK01000024">
    <property type="protein sequence ID" value="SHE99011.1"/>
    <property type="molecule type" value="Genomic_DNA"/>
</dbReference>
<dbReference type="RefSeq" id="WP_072756044.1">
    <property type="nucleotide sequence ID" value="NZ_FQUK01000024.1"/>
</dbReference>
<reference evidence="3" key="1">
    <citation type="submission" date="2016-11" db="EMBL/GenBank/DDBJ databases">
        <authorList>
            <person name="Varghese N."/>
            <person name="Submissions S."/>
        </authorList>
    </citation>
    <scope>NUCLEOTIDE SEQUENCE [LARGE SCALE GENOMIC DNA]</scope>
    <source>
        <strain evidence="3">DSM 14834</strain>
    </source>
</reference>
<feature type="signal peptide" evidence="1">
    <location>
        <begin position="1"/>
        <end position="25"/>
    </location>
</feature>
<proteinExistence type="predicted"/>
<evidence type="ECO:0000313" key="2">
    <source>
        <dbReference type="EMBL" id="SHE99011.1"/>
    </source>
</evidence>
<name>A0A1M4XZT9_9GAMM</name>
<protein>
    <recommendedName>
        <fullName evidence="4">Phosphoglycerate mutase</fullName>
    </recommendedName>
</protein>
<dbReference type="OrthoDB" id="5295974at2"/>
<sequence length="308" mass="33971">MARRLTLLLPATARLAQVSLPPALAAALGRADRQRLEPGEQAQLARHFDLLPRGWPAAALTRLLDAGEATTRGHLWLRADPAHLRADINGARLLGVGAQLGLDSSDAQALLPVLQPVFEEAGYVLDAPHPARWYLRLPRGTTLPAFSSPDDALGDDVFEHAAQGSEARRWRALESEVQILLHQHPHNAARVAAGRPAINALWFWGGGELPDTVSSRVPMIYSDDPAVLGAARLGKLQSMHVQAYRQDVEHALVDLRAQRDARVLVHDWLLPALACERAIFDFADGLYVDLRPGQRWRWWRRPLADLSA</sequence>
<evidence type="ECO:0000313" key="3">
    <source>
        <dbReference type="Proteomes" id="UP000242857"/>
    </source>
</evidence>
<evidence type="ECO:0008006" key="4">
    <source>
        <dbReference type="Google" id="ProtNLM"/>
    </source>
</evidence>
<evidence type="ECO:0000256" key="1">
    <source>
        <dbReference type="SAM" id="SignalP"/>
    </source>
</evidence>
<accession>A0A1M4XZT9</accession>
<gene>
    <name evidence="2" type="ORF">SAMN02745204_01556</name>
</gene>
<dbReference type="Proteomes" id="UP000242857">
    <property type="component" value="Unassembled WGS sequence"/>
</dbReference>
<keyword evidence="1" id="KW-0732">Signal</keyword>
<keyword evidence="3" id="KW-1185">Reference proteome</keyword>